<evidence type="ECO:0000256" key="6">
    <source>
        <dbReference type="ARBA" id="ARBA00022786"/>
    </source>
</evidence>
<reference evidence="16" key="1">
    <citation type="submission" date="2023-04" db="EMBL/GenBank/DDBJ databases">
        <authorList>
            <person name="Vijverberg K."/>
            <person name="Xiong W."/>
            <person name="Schranz E."/>
        </authorList>
    </citation>
    <scope>NUCLEOTIDE SEQUENCE</scope>
</reference>
<feature type="domain" description="RING-type" evidence="14">
    <location>
        <begin position="745"/>
        <end position="783"/>
    </location>
</feature>
<dbReference type="GO" id="GO:0016887">
    <property type="term" value="F:ATP hydrolysis activity"/>
    <property type="evidence" value="ECO:0007669"/>
    <property type="project" value="InterPro"/>
</dbReference>
<dbReference type="InterPro" id="IPR001841">
    <property type="entry name" value="Znf_RING"/>
</dbReference>
<evidence type="ECO:0000256" key="8">
    <source>
        <dbReference type="ARBA" id="ARBA00022840"/>
    </source>
</evidence>
<keyword evidence="2 13" id="KW-0812">Transmembrane</keyword>
<evidence type="ECO:0000256" key="2">
    <source>
        <dbReference type="ARBA" id="ARBA00022692"/>
    </source>
</evidence>
<keyword evidence="8" id="KW-0067">ATP-binding</keyword>
<keyword evidence="10 13" id="KW-0472">Membrane</keyword>
<evidence type="ECO:0000256" key="9">
    <source>
        <dbReference type="ARBA" id="ARBA00022989"/>
    </source>
</evidence>
<dbReference type="Proteomes" id="UP001177003">
    <property type="component" value="Chromosome 8"/>
</dbReference>
<dbReference type="InterPro" id="IPR013083">
    <property type="entry name" value="Znf_RING/FYVE/PHD"/>
</dbReference>
<dbReference type="GO" id="GO:0016020">
    <property type="term" value="C:membrane"/>
    <property type="evidence" value="ECO:0007669"/>
    <property type="project" value="UniProtKB-SubCell"/>
</dbReference>
<feature type="compositionally biased region" description="Low complexity" evidence="12">
    <location>
        <begin position="370"/>
        <end position="386"/>
    </location>
</feature>
<feature type="region of interest" description="Disordered" evidence="12">
    <location>
        <begin position="464"/>
        <end position="512"/>
    </location>
</feature>
<keyword evidence="17" id="KW-1185">Reference proteome</keyword>
<dbReference type="SMART" id="SM00382">
    <property type="entry name" value="AAA"/>
    <property type="match status" value="1"/>
</dbReference>
<evidence type="ECO:0000256" key="7">
    <source>
        <dbReference type="ARBA" id="ARBA00022833"/>
    </source>
</evidence>
<feature type="region of interest" description="Disordered" evidence="12">
    <location>
        <begin position="427"/>
        <end position="452"/>
    </location>
</feature>
<dbReference type="PROSITE" id="PS50893">
    <property type="entry name" value="ABC_TRANSPORTER_2"/>
    <property type="match status" value="1"/>
</dbReference>
<keyword evidence="3" id="KW-0479">Metal-binding</keyword>
<feature type="compositionally biased region" description="Polar residues" evidence="12">
    <location>
        <begin position="502"/>
        <end position="512"/>
    </location>
</feature>
<dbReference type="PROSITE" id="PS00518">
    <property type="entry name" value="ZF_RING_1"/>
    <property type="match status" value="1"/>
</dbReference>
<dbReference type="PANTHER" id="PTHR15860">
    <property type="entry name" value="UNCHARACTERIZED RING FINGER-CONTAINING PROTEIN"/>
    <property type="match status" value="1"/>
</dbReference>
<evidence type="ECO:0000256" key="10">
    <source>
        <dbReference type="ARBA" id="ARBA00023136"/>
    </source>
</evidence>
<evidence type="ECO:0000313" key="16">
    <source>
        <dbReference type="EMBL" id="CAI9295838.1"/>
    </source>
</evidence>
<keyword evidence="5 11" id="KW-0863">Zinc-finger</keyword>
<keyword evidence="6" id="KW-0833">Ubl conjugation pathway</keyword>
<dbReference type="InterPro" id="IPR003439">
    <property type="entry name" value="ABC_transporter-like_ATP-bd"/>
</dbReference>
<keyword evidence="7" id="KW-0862">Zinc</keyword>
<dbReference type="InterPro" id="IPR010230">
    <property type="entry name" value="FeS-cluster_ATPase_SufC"/>
</dbReference>
<evidence type="ECO:0000313" key="17">
    <source>
        <dbReference type="Proteomes" id="UP001177003"/>
    </source>
</evidence>
<dbReference type="GO" id="GO:0008270">
    <property type="term" value="F:zinc ion binding"/>
    <property type="evidence" value="ECO:0007669"/>
    <property type="project" value="UniProtKB-KW"/>
</dbReference>
<feature type="domain" description="ABC transporter" evidence="15">
    <location>
        <begin position="76"/>
        <end position="322"/>
    </location>
</feature>
<organism evidence="16 17">
    <name type="scientific">Lactuca saligna</name>
    <name type="common">Willowleaf lettuce</name>
    <dbReference type="NCBI Taxonomy" id="75948"/>
    <lineage>
        <taxon>Eukaryota</taxon>
        <taxon>Viridiplantae</taxon>
        <taxon>Streptophyta</taxon>
        <taxon>Embryophyta</taxon>
        <taxon>Tracheophyta</taxon>
        <taxon>Spermatophyta</taxon>
        <taxon>Magnoliopsida</taxon>
        <taxon>eudicotyledons</taxon>
        <taxon>Gunneridae</taxon>
        <taxon>Pentapetalae</taxon>
        <taxon>asterids</taxon>
        <taxon>campanulids</taxon>
        <taxon>Asterales</taxon>
        <taxon>Asteraceae</taxon>
        <taxon>Cichorioideae</taxon>
        <taxon>Cichorieae</taxon>
        <taxon>Lactucinae</taxon>
        <taxon>Lactuca</taxon>
    </lineage>
</organism>
<evidence type="ECO:0000256" key="1">
    <source>
        <dbReference type="ARBA" id="ARBA00004141"/>
    </source>
</evidence>
<evidence type="ECO:0000259" key="15">
    <source>
        <dbReference type="PROSITE" id="PS50893"/>
    </source>
</evidence>
<dbReference type="PANTHER" id="PTHR15860:SF22">
    <property type="entry name" value="RING_U-BOX SUPERFAMILY PROTEIN-RELATED"/>
    <property type="match status" value="1"/>
</dbReference>
<dbReference type="Gene3D" id="3.30.40.10">
    <property type="entry name" value="Zinc/RING finger domain, C3HC4 (zinc finger)"/>
    <property type="match status" value="1"/>
</dbReference>
<accession>A0AA35ZNB0</accession>
<dbReference type="EMBL" id="OX465084">
    <property type="protein sequence ID" value="CAI9295838.1"/>
    <property type="molecule type" value="Genomic_DNA"/>
</dbReference>
<evidence type="ECO:0000256" key="11">
    <source>
        <dbReference type="PROSITE-ProRule" id="PRU00175"/>
    </source>
</evidence>
<evidence type="ECO:0000259" key="14">
    <source>
        <dbReference type="PROSITE" id="PS50089"/>
    </source>
</evidence>
<evidence type="ECO:0000256" key="13">
    <source>
        <dbReference type="SAM" id="Phobius"/>
    </source>
</evidence>
<dbReference type="InterPro" id="IPR017907">
    <property type="entry name" value="Znf_RING_CS"/>
</dbReference>
<dbReference type="InterPro" id="IPR044235">
    <property type="entry name" value="RNFT1/2"/>
</dbReference>
<dbReference type="InterPro" id="IPR017871">
    <property type="entry name" value="ABC_transporter-like_CS"/>
</dbReference>
<evidence type="ECO:0000256" key="3">
    <source>
        <dbReference type="ARBA" id="ARBA00022723"/>
    </source>
</evidence>
<dbReference type="InterPro" id="IPR027417">
    <property type="entry name" value="P-loop_NTPase"/>
</dbReference>
<sequence>MALLHRFGCCSPPSPPPLLSFQKPTSGSILFTVSALPSRRRFPRRFSSFRLTATLAAESPAGSVSDGGGGPPKLLMEVKDLTAVIAESGKKILNGVNLSIYEGEIHAIMGKNGSGKSTFAKVLVGHRDYEVTGGSVIFKGENLLEMEAEDRSLAGLFLSFQSPVEIPGVSNSDFLQMAYNARRRKLNLPELDPLQFYGYIMPKLEMVNIKADFLNRNVNEGFSGGEKKRNEILQLAVLGAELAILDEIDSGLDVDALRDVAKAVNALMTPTNSVLMITHYRRLLEFIKPTYIHIMDDGRITKTGYKFLTCREFFGSIGTTNNICIKKVDEFEIWRRKVFSTPILMETTGLSVDTTNSDAYETDNLASSNSLTPRITSRSSSSRRMTPSSSFSVIRFLQAPVTTVLEYSGVLRPRSNNDYHESESLIHDHHHHHDARSSSDSDTATSSNGDNGEVSIRIIGAVDPEEQHGGEGGEPVALNGGDNDGGEREMADSTDVDAENGRSGSHSDSSYQQRYDMQQVSRWIEQILPFSLLLLIVFIRQHLQGFFVTVYVTAFMYKSNDILRKQTALKGERRLSVLGGYFIVFVLHVIGVYWWYQNDDLCYPLFMVPPRAIPPFWHAIFTILVNDTMVRQTAMAFKLVLLMYYKNGKGHNFRRQGQMLTVIEYALLLYRAFLPAPVWYRFFLNKEYGSLFSSLTTGLYLTFKLTSIVEKVGSFWTALKALSRKEVHYGSYATPDQVIEAGDMCAICQEKMQAPVLLRCKHIFCEDCVSEWFDRERTCPLCRAVVKPAEIRSYGDGSTTLFFQLF</sequence>
<evidence type="ECO:0000256" key="12">
    <source>
        <dbReference type="SAM" id="MobiDB-lite"/>
    </source>
</evidence>
<dbReference type="PROSITE" id="PS00211">
    <property type="entry name" value="ABC_TRANSPORTER_1"/>
    <property type="match status" value="1"/>
</dbReference>
<feature type="transmembrane region" description="Helical" evidence="13">
    <location>
        <begin position="527"/>
        <end position="554"/>
    </location>
</feature>
<evidence type="ECO:0000256" key="4">
    <source>
        <dbReference type="ARBA" id="ARBA00022741"/>
    </source>
</evidence>
<dbReference type="SUPFAM" id="SSF52540">
    <property type="entry name" value="P-loop containing nucleoside triphosphate hydrolases"/>
    <property type="match status" value="1"/>
</dbReference>
<protein>
    <submittedName>
        <fullName evidence="16">Uncharacterized protein</fullName>
    </submittedName>
</protein>
<keyword evidence="4" id="KW-0547">Nucleotide-binding</keyword>
<evidence type="ECO:0000256" key="5">
    <source>
        <dbReference type="ARBA" id="ARBA00022771"/>
    </source>
</evidence>
<dbReference type="Pfam" id="PF00005">
    <property type="entry name" value="ABC_tran"/>
    <property type="match status" value="1"/>
</dbReference>
<gene>
    <name evidence="16" type="ORF">LSALG_LOCUS34757</name>
</gene>
<feature type="region of interest" description="Disordered" evidence="12">
    <location>
        <begin position="361"/>
        <end position="386"/>
    </location>
</feature>
<proteinExistence type="predicted"/>
<dbReference type="InterPro" id="IPR003593">
    <property type="entry name" value="AAA+_ATPase"/>
</dbReference>
<keyword evidence="9 13" id="KW-1133">Transmembrane helix</keyword>
<comment type="subcellular location">
    <subcellularLocation>
        <location evidence="1">Membrane</location>
        <topology evidence="1">Multi-pass membrane protein</topology>
    </subcellularLocation>
</comment>
<dbReference type="Pfam" id="PF13639">
    <property type="entry name" value="zf-RING_2"/>
    <property type="match status" value="1"/>
</dbReference>
<feature type="compositionally biased region" description="Low complexity" evidence="12">
    <location>
        <begin position="438"/>
        <end position="447"/>
    </location>
</feature>
<dbReference type="SMART" id="SM00184">
    <property type="entry name" value="RING"/>
    <property type="match status" value="1"/>
</dbReference>
<name>A0AA35ZNB0_LACSI</name>
<feature type="transmembrane region" description="Helical" evidence="13">
    <location>
        <begin position="575"/>
        <end position="596"/>
    </location>
</feature>
<dbReference type="AlphaFoldDB" id="A0AA35ZNB0"/>
<dbReference type="PROSITE" id="PS50089">
    <property type="entry name" value="ZF_RING_2"/>
    <property type="match status" value="1"/>
</dbReference>
<dbReference type="NCBIfam" id="TIGR01978">
    <property type="entry name" value="sufC"/>
    <property type="match status" value="1"/>
</dbReference>
<dbReference type="CDD" id="cd03217">
    <property type="entry name" value="ABC_FeS_Assembly"/>
    <property type="match status" value="1"/>
</dbReference>
<dbReference type="Gene3D" id="3.40.50.300">
    <property type="entry name" value="P-loop containing nucleotide triphosphate hydrolases"/>
    <property type="match status" value="1"/>
</dbReference>
<dbReference type="SUPFAM" id="SSF57850">
    <property type="entry name" value="RING/U-box"/>
    <property type="match status" value="1"/>
</dbReference>
<dbReference type="GO" id="GO:0005524">
    <property type="term" value="F:ATP binding"/>
    <property type="evidence" value="ECO:0007669"/>
    <property type="project" value="UniProtKB-KW"/>
</dbReference>
<dbReference type="GO" id="GO:1904294">
    <property type="term" value="P:positive regulation of ERAD pathway"/>
    <property type="evidence" value="ECO:0007669"/>
    <property type="project" value="InterPro"/>
</dbReference>
<dbReference type="GO" id="GO:0061630">
    <property type="term" value="F:ubiquitin protein ligase activity"/>
    <property type="evidence" value="ECO:0007669"/>
    <property type="project" value="InterPro"/>
</dbReference>
<dbReference type="CDD" id="cd16532">
    <property type="entry name" value="RING-HC_RNFT1-like"/>
    <property type="match status" value="1"/>
</dbReference>